<gene>
    <name evidence="2" type="ORF">K443DRAFT_129217</name>
</gene>
<dbReference type="AlphaFoldDB" id="A0A0C9X4T2"/>
<evidence type="ECO:0000313" key="2">
    <source>
        <dbReference type="EMBL" id="KIK07205.1"/>
    </source>
</evidence>
<feature type="region of interest" description="Disordered" evidence="1">
    <location>
        <begin position="329"/>
        <end position="349"/>
    </location>
</feature>
<feature type="region of interest" description="Disordered" evidence="1">
    <location>
        <begin position="182"/>
        <end position="208"/>
    </location>
</feature>
<feature type="region of interest" description="Disordered" evidence="1">
    <location>
        <begin position="227"/>
        <end position="247"/>
    </location>
</feature>
<feature type="compositionally biased region" description="Polar residues" evidence="1">
    <location>
        <begin position="46"/>
        <end position="56"/>
    </location>
</feature>
<organism evidence="2 3">
    <name type="scientific">Laccaria amethystina LaAM-08-1</name>
    <dbReference type="NCBI Taxonomy" id="1095629"/>
    <lineage>
        <taxon>Eukaryota</taxon>
        <taxon>Fungi</taxon>
        <taxon>Dikarya</taxon>
        <taxon>Basidiomycota</taxon>
        <taxon>Agaricomycotina</taxon>
        <taxon>Agaricomycetes</taxon>
        <taxon>Agaricomycetidae</taxon>
        <taxon>Agaricales</taxon>
        <taxon>Agaricineae</taxon>
        <taxon>Hydnangiaceae</taxon>
        <taxon>Laccaria</taxon>
    </lineage>
</organism>
<protein>
    <submittedName>
        <fullName evidence="2">Uncharacterized protein</fullName>
    </submittedName>
</protein>
<dbReference type="EMBL" id="KN838548">
    <property type="protein sequence ID" value="KIK07205.1"/>
    <property type="molecule type" value="Genomic_DNA"/>
</dbReference>
<dbReference type="OrthoDB" id="2537650at2759"/>
<feature type="compositionally biased region" description="Polar residues" evidence="1">
    <location>
        <begin position="1"/>
        <end position="10"/>
    </location>
</feature>
<name>A0A0C9X4T2_9AGAR</name>
<sequence>MLSSWFGQKTNDTDQRRTSDLSRAPSRPSGSTTADPRLSLDKSGSRHSFTAYTTPHDTILADLQRRNRSPESVLGSHTPLDADVEEKPRSRVELGQSPTSSVNIATPKPAAQAVDLLFDPFDGTSYGVLLPRESNGQEESPRRVESECITAGADEVVWSHLSRVLKLQSQIANMHVKMEGISLGKPGDSKKGQGQPPGGLGGTTDVEDDKKVYSAALRPRPRAISNVSTIGTEGEPGGDEEGVSMGDEEAEKNRAREEEFAKLADQFEGKKDSINEIMNKLADLSKALTEFHTLQPSSDQFPGSRNNSMGTTSPIAATVGDILDKTPLKQTSAPENLVSPSTNSMGASTANLPASLSRIVAPSAQPQGRVVPTLLINSLGKAQVMDSPASTLGSLKLPPED</sequence>
<dbReference type="HOGENOM" id="CLU_057556_0_0_1"/>
<keyword evidence="3" id="KW-1185">Reference proteome</keyword>
<reference evidence="3" key="2">
    <citation type="submission" date="2015-01" db="EMBL/GenBank/DDBJ databases">
        <title>Evolutionary Origins and Diversification of the Mycorrhizal Mutualists.</title>
        <authorList>
            <consortium name="DOE Joint Genome Institute"/>
            <consortium name="Mycorrhizal Genomics Consortium"/>
            <person name="Kohler A."/>
            <person name="Kuo A."/>
            <person name="Nagy L.G."/>
            <person name="Floudas D."/>
            <person name="Copeland A."/>
            <person name="Barry K.W."/>
            <person name="Cichocki N."/>
            <person name="Veneault-Fourrey C."/>
            <person name="LaButti K."/>
            <person name="Lindquist E.A."/>
            <person name="Lipzen A."/>
            <person name="Lundell T."/>
            <person name="Morin E."/>
            <person name="Murat C."/>
            <person name="Riley R."/>
            <person name="Ohm R."/>
            <person name="Sun H."/>
            <person name="Tunlid A."/>
            <person name="Henrissat B."/>
            <person name="Grigoriev I.V."/>
            <person name="Hibbett D.S."/>
            <person name="Martin F."/>
        </authorList>
    </citation>
    <scope>NUCLEOTIDE SEQUENCE [LARGE SCALE GENOMIC DNA]</scope>
    <source>
        <strain evidence="3">LaAM-08-1</strain>
    </source>
</reference>
<accession>A0A0C9X4T2</accession>
<evidence type="ECO:0000313" key="3">
    <source>
        <dbReference type="Proteomes" id="UP000054477"/>
    </source>
</evidence>
<dbReference type="Proteomes" id="UP000054477">
    <property type="component" value="Unassembled WGS sequence"/>
</dbReference>
<feature type="compositionally biased region" description="Acidic residues" evidence="1">
    <location>
        <begin position="236"/>
        <end position="247"/>
    </location>
</feature>
<proteinExistence type="predicted"/>
<feature type="region of interest" description="Disordered" evidence="1">
    <location>
        <begin position="1"/>
        <end position="106"/>
    </location>
</feature>
<reference evidence="2 3" key="1">
    <citation type="submission" date="2014-04" db="EMBL/GenBank/DDBJ databases">
        <authorList>
            <consortium name="DOE Joint Genome Institute"/>
            <person name="Kuo A."/>
            <person name="Kohler A."/>
            <person name="Nagy L.G."/>
            <person name="Floudas D."/>
            <person name="Copeland A."/>
            <person name="Barry K.W."/>
            <person name="Cichocki N."/>
            <person name="Veneault-Fourrey C."/>
            <person name="LaButti K."/>
            <person name="Lindquist E.A."/>
            <person name="Lipzen A."/>
            <person name="Lundell T."/>
            <person name="Morin E."/>
            <person name="Murat C."/>
            <person name="Sun H."/>
            <person name="Tunlid A."/>
            <person name="Henrissat B."/>
            <person name="Grigoriev I.V."/>
            <person name="Hibbett D.S."/>
            <person name="Martin F."/>
            <person name="Nordberg H.P."/>
            <person name="Cantor M.N."/>
            <person name="Hua S.X."/>
        </authorList>
    </citation>
    <scope>NUCLEOTIDE SEQUENCE [LARGE SCALE GENOMIC DNA]</scope>
    <source>
        <strain evidence="2 3">LaAM-08-1</strain>
    </source>
</reference>
<evidence type="ECO:0000256" key="1">
    <source>
        <dbReference type="SAM" id="MobiDB-lite"/>
    </source>
</evidence>
<feature type="compositionally biased region" description="Basic and acidic residues" evidence="1">
    <location>
        <begin position="11"/>
        <end position="20"/>
    </location>
</feature>